<evidence type="ECO:0000313" key="3">
    <source>
        <dbReference type="Proteomes" id="UP000275846"/>
    </source>
</evidence>
<feature type="compositionally biased region" description="Polar residues" evidence="1">
    <location>
        <begin position="108"/>
        <end position="131"/>
    </location>
</feature>
<dbReference type="AlphaFoldDB" id="A0A183SY40"/>
<proteinExistence type="predicted"/>
<dbReference type="Proteomes" id="UP000275846">
    <property type="component" value="Unassembled WGS sequence"/>
</dbReference>
<feature type="compositionally biased region" description="Low complexity" evidence="1">
    <location>
        <begin position="145"/>
        <end position="157"/>
    </location>
</feature>
<evidence type="ECO:0000313" key="4">
    <source>
        <dbReference type="WBParaSite" id="SSLN_0000948701-mRNA-1"/>
    </source>
</evidence>
<sequence length="199" mass="21925">MREGKFGRWFGDISCLSGLLTCGITLLLPRGFYNQTLTFAVARGITGNWRVVLGTIDLSNDVEVKEEYPNEDPCLSWLQASRNFLDPSPTVEMQTRGPPSWPPRFPSVNDNSANEQKLPTSQKMNLVSDTCSLPMGSTRCKSDSTEPFSTPEPSSPELVPPGGKVRRVESESRDNTPSGQPHHSEGINTLERYPNLIAG</sequence>
<protein>
    <submittedName>
        <fullName evidence="2 4">Uncharacterized protein</fullName>
    </submittedName>
</protein>
<keyword evidence="3" id="KW-1185">Reference proteome</keyword>
<dbReference type="WBParaSite" id="SSLN_0000948701-mRNA-1">
    <property type="protein sequence ID" value="SSLN_0000948701-mRNA-1"/>
    <property type="gene ID" value="SSLN_0000948701"/>
</dbReference>
<accession>A0A183SY40</accession>
<name>A0A183SY40_SCHSO</name>
<gene>
    <name evidence="2" type="ORF">SSLN_LOCUS9138</name>
</gene>
<reference evidence="2 3" key="2">
    <citation type="submission" date="2018-11" db="EMBL/GenBank/DDBJ databases">
        <authorList>
            <consortium name="Pathogen Informatics"/>
        </authorList>
    </citation>
    <scope>NUCLEOTIDE SEQUENCE [LARGE SCALE GENOMIC DNA]</scope>
    <source>
        <strain evidence="2 3">NST_G2</strain>
    </source>
</reference>
<feature type="region of interest" description="Disordered" evidence="1">
    <location>
        <begin position="87"/>
        <end position="199"/>
    </location>
</feature>
<reference evidence="4" key="1">
    <citation type="submission" date="2016-06" db="UniProtKB">
        <authorList>
            <consortium name="WormBaseParasite"/>
        </authorList>
    </citation>
    <scope>IDENTIFICATION</scope>
</reference>
<evidence type="ECO:0000256" key="1">
    <source>
        <dbReference type="SAM" id="MobiDB-lite"/>
    </source>
</evidence>
<organism evidence="4">
    <name type="scientific">Schistocephalus solidus</name>
    <name type="common">Tapeworm</name>
    <dbReference type="NCBI Taxonomy" id="70667"/>
    <lineage>
        <taxon>Eukaryota</taxon>
        <taxon>Metazoa</taxon>
        <taxon>Spiralia</taxon>
        <taxon>Lophotrochozoa</taxon>
        <taxon>Platyhelminthes</taxon>
        <taxon>Cestoda</taxon>
        <taxon>Eucestoda</taxon>
        <taxon>Diphyllobothriidea</taxon>
        <taxon>Diphyllobothriidae</taxon>
        <taxon>Schistocephalus</taxon>
    </lineage>
</organism>
<dbReference type="EMBL" id="UYSU01035059">
    <property type="protein sequence ID" value="VDL95523.1"/>
    <property type="molecule type" value="Genomic_DNA"/>
</dbReference>
<evidence type="ECO:0000313" key="2">
    <source>
        <dbReference type="EMBL" id="VDL95523.1"/>
    </source>
</evidence>